<keyword evidence="6" id="KW-1185">Reference proteome</keyword>
<evidence type="ECO:0000313" key="6">
    <source>
        <dbReference type="Proteomes" id="UP000270697"/>
    </source>
</evidence>
<gene>
    <name evidence="3" type="ORF">ATL45_5412</name>
    <name evidence="4" type="ORF">SAMN05421805_102573</name>
</gene>
<dbReference type="GO" id="GO:0004493">
    <property type="term" value="F:methylmalonyl-CoA epimerase activity"/>
    <property type="evidence" value="ECO:0007669"/>
    <property type="project" value="TreeGrafter"/>
</dbReference>
<dbReference type="Proteomes" id="UP000270697">
    <property type="component" value="Unassembled WGS sequence"/>
</dbReference>
<dbReference type="EMBL" id="RBXX01000002">
    <property type="protein sequence ID" value="RKT87027.1"/>
    <property type="molecule type" value="Genomic_DNA"/>
</dbReference>
<dbReference type="InterPro" id="IPR037523">
    <property type="entry name" value="VOC_core"/>
</dbReference>
<keyword evidence="1" id="KW-0479">Metal-binding</keyword>
<dbReference type="GO" id="GO:0046872">
    <property type="term" value="F:metal ion binding"/>
    <property type="evidence" value="ECO:0007669"/>
    <property type="project" value="UniProtKB-KW"/>
</dbReference>
<dbReference type="EMBL" id="FOUP01000002">
    <property type="protein sequence ID" value="SFN09436.1"/>
    <property type="molecule type" value="Genomic_DNA"/>
</dbReference>
<dbReference type="PROSITE" id="PS51819">
    <property type="entry name" value="VOC"/>
    <property type="match status" value="1"/>
</dbReference>
<dbReference type="Gene3D" id="3.10.180.10">
    <property type="entry name" value="2,3-Dihydroxybiphenyl 1,2-Dioxygenase, domain 1"/>
    <property type="match status" value="1"/>
</dbReference>
<name>A0A1I4W8B8_9PSEU</name>
<dbReference type="InterPro" id="IPR029068">
    <property type="entry name" value="Glyas_Bleomycin-R_OHBP_Dase"/>
</dbReference>
<dbReference type="GO" id="GO:0046491">
    <property type="term" value="P:L-methylmalonyl-CoA metabolic process"/>
    <property type="evidence" value="ECO:0007669"/>
    <property type="project" value="TreeGrafter"/>
</dbReference>
<dbReference type="InterPro" id="IPR051785">
    <property type="entry name" value="MMCE/EMCE_epimerase"/>
</dbReference>
<dbReference type="STRING" id="455193.SAMN05421805_102573"/>
<dbReference type="PANTHER" id="PTHR43048">
    <property type="entry name" value="METHYLMALONYL-COA EPIMERASE"/>
    <property type="match status" value="1"/>
</dbReference>
<feature type="domain" description="VOC" evidence="2">
    <location>
        <begin position="24"/>
        <end position="168"/>
    </location>
</feature>
<organism evidence="4 5">
    <name type="scientific">Saccharopolyspora antimicrobica</name>
    <dbReference type="NCBI Taxonomy" id="455193"/>
    <lineage>
        <taxon>Bacteria</taxon>
        <taxon>Bacillati</taxon>
        <taxon>Actinomycetota</taxon>
        <taxon>Actinomycetes</taxon>
        <taxon>Pseudonocardiales</taxon>
        <taxon>Pseudonocardiaceae</taxon>
        <taxon>Saccharopolyspora</taxon>
    </lineage>
</organism>
<evidence type="ECO:0000313" key="3">
    <source>
        <dbReference type="EMBL" id="RKT87027.1"/>
    </source>
</evidence>
<accession>A0A1I4W8B8</accession>
<dbReference type="AlphaFoldDB" id="A0A1I4W8B8"/>
<dbReference type="Proteomes" id="UP000199398">
    <property type="component" value="Unassembled WGS sequence"/>
</dbReference>
<dbReference type="SUPFAM" id="SSF54593">
    <property type="entry name" value="Glyoxalase/Bleomycin resistance protein/Dihydroxybiphenyl dioxygenase"/>
    <property type="match status" value="1"/>
</dbReference>
<reference evidence="4 5" key="1">
    <citation type="submission" date="2016-10" db="EMBL/GenBank/DDBJ databases">
        <authorList>
            <person name="de Groot N.N."/>
        </authorList>
    </citation>
    <scope>NUCLEOTIDE SEQUENCE [LARGE SCALE GENOMIC DNA]</scope>
    <source>
        <strain evidence="4 5">CPCC 201259</strain>
    </source>
</reference>
<reference evidence="3 6" key="2">
    <citation type="submission" date="2018-10" db="EMBL/GenBank/DDBJ databases">
        <title>Sequencing the genomes of 1000 actinobacteria strains.</title>
        <authorList>
            <person name="Klenk H.-P."/>
        </authorList>
    </citation>
    <scope>NUCLEOTIDE SEQUENCE [LARGE SCALE GENOMIC DNA]</scope>
    <source>
        <strain evidence="3 6">DSM 45119</strain>
    </source>
</reference>
<proteinExistence type="predicted"/>
<protein>
    <submittedName>
        <fullName evidence="4">Glyoxylase I family protein</fullName>
    </submittedName>
</protein>
<sequence>MVTAPVVEVIIAMSGSRGLPGLTGVEHVGFTVPDLEEATRFFVEVIGCELVYSLGPFRSDGDWMAEHLAVHPRTVMRELRFFRCANGPNFEIFEFDAPDQRTAQPRNSDVGGHHLAFYVTDLDAAIAHLRRHGVRVLGEPTASSGPSSGQRWVYFLTPWGMQLELVSFPDGKAYEEGAPVRLWQPQRDQTG</sequence>
<evidence type="ECO:0000313" key="5">
    <source>
        <dbReference type="Proteomes" id="UP000199398"/>
    </source>
</evidence>
<evidence type="ECO:0000313" key="4">
    <source>
        <dbReference type="EMBL" id="SFN09436.1"/>
    </source>
</evidence>
<dbReference type="PANTHER" id="PTHR43048:SF6">
    <property type="entry name" value="BLR8189 PROTEIN"/>
    <property type="match status" value="1"/>
</dbReference>
<dbReference type="Pfam" id="PF13669">
    <property type="entry name" value="Glyoxalase_4"/>
    <property type="match status" value="1"/>
</dbReference>
<evidence type="ECO:0000259" key="2">
    <source>
        <dbReference type="PROSITE" id="PS51819"/>
    </source>
</evidence>
<evidence type="ECO:0000256" key="1">
    <source>
        <dbReference type="ARBA" id="ARBA00022723"/>
    </source>
</evidence>